<comment type="caution">
    <text evidence="17">The sequence shown here is derived from an EMBL/GenBank/DDBJ whole genome shotgun (WGS) entry which is preliminary data.</text>
</comment>
<protein>
    <recommendedName>
        <fullName evidence="3">histidine kinase</fullName>
        <ecNumber evidence="3">2.7.13.3</ecNumber>
    </recommendedName>
</protein>
<evidence type="ECO:0000256" key="6">
    <source>
        <dbReference type="ARBA" id="ARBA00022679"/>
    </source>
</evidence>
<keyword evidence="8" id="KW-0547">Nucleotide-binding</keyword>
<dbReference type="CDD" id="cd00075">
    <property type="entry name" value="HATPase"/>
    <property type="match status" value="1"/>
</dbReference>
<dbReference type="SUPFAM" id="SSF47384">
    <property type="entry name" value="Homodimeric domain of signal transducing histidine kinase"/>
    <property type="match status" value="1"/>
</dbReference>
<dbReference type="Gene3D" id="6.10.340.10">
    <property type="match status" value="1"/>
</dbReference>
<dbReference type="GO" id="GO:0005524">
    <property type="term" value="F:ATP binding"/>
    <property type="evidence" value="ECO:0007669"/>
    <property type="project" value="UniProtKB-KW"/>
</dbReference>
<evidence type="ECO:0000259" key="16">
    <source>
        <dbReference type="PROSITE" id="PS50885"/>
    </source>
</evidence>
<dbReference type="SUPFAM" id="SSF158472">
    <property type="entry name" value="HAMP domain-like"/>
    <property type="match status" value="1"/>
</dbReference>
<dbReference type="InterPro" id="IPR050398">
    <property type="entry name" value="HssS/ArlS-like"/>
</dbReference>
<evidence type="ECO:0000256" key="1">
    <source>
        <dbReference type="ARBA" id="ARBA00000085"/>
    </source>
</evidence>
<dbReference type="EMBL" id="JARPXR010000007">
    <property type="protein sequence ID" value="MDT2583924.1"/>
    <property type="molecule type" value="Genomic_DNA"/>
</dbReference>
<comment type="catalytic activity">
    <reaction evidence="1">
        <text>ATP + protein L-histidine = ADP + protein N-phospho-L-histidine.</text>
        <dbReference type="EC" id="2.7.13.3"/>
    </reaction>
</comment>
<evidence type="ECO:0000256" key="10">
    <source>
        <dbReference type="ARBA" id="ARBA00022840"/>
    </source>
</evidence>
<evidence type="ECO:0000256" key="4">
    <source>
        <dbReference type="ARBA" id="ARBA00022475"/>
    </source>
</evidence>
<dbReference type="Pfam" id="PF00512">
    <property type="entry name" value="HisKA"/>
    <property type="match status" value="1"/>
</dbReference>
<keyword evidence="7 14" id="KW-0812">Transmembrane</keyword>
<feature type="domain" description="Histidine kinase" evidence="15">
    <location>
        <begin position="250"/>
        <end position="465"/>
    </location>
</feature>
<evidence type="ECO:0000256" key="2">
    <source>
        <dbReference type="ARBA" id="ARBA00004651"/>
    </source>
</evidence>
<dbReference type="InterPro" id="IPR036097">
    <property type="entry name" value="HisK_dim/P_sf"/>
</dbReference>
<dbReference type="EC" id="2.7.13.3" evidence="3"/>
<dbReference type="GO" id="GO:0000155">
    <property type="term" value="F:phosphorelay sensor kinase activity"/>
    <property type="evidence" value="ECO:0007669"/>
    <property type="project" value="InterPro"/>
</dbReference>
<dbReference type="InterPro" id="IPR003661">
    <property type="entry name" value="HisK_dim/P_dom"/>
</dbReference>
<dbReference type="Pfam" id="PF02518">
    <property type="entry name" value="HATPase_c"/>
    <property type="match status" value="1"/>
</dbReference>
<dbReference type="SMART" id="SM00388">
    <property type="entry name" value="HisKA"/>
    <property type="match status" value="1"/>
</dbReference>
<dbReference type="Gene3D" id="3.30.565.10">
    <property type="entry name" value="Histidine kinase-like ATPase, C-terminal domain"/>
    <property type="match status" value="1"/>
</dbReference>
<dbReference type="InterPro" id="IPR005467">
    <property type="entry name" value="His_kinase_dom"/>
</dbReference>
<evidence type="ECO:0000313" key="17">
    <source>
        <dbReference type="EMBL" id="MDT2583924.1"/>
    </source>
</evidence>
<dbReference type="Proteomes" id="UP001262817">
    <property type="component" value="Unassembled WGS sequence"/>
</dbReference>
<keyword evidence="13 14" id="KW-0472">Membrane</keyword>
<dbReference type="InterPro" id="IPR003660">
    <property type="entry name" value="HAMP_dom"/>
</dbReference>
<feature type="transmembrane region" description="Helical" evidence="14">
    <location>
        <begin position="162"/>
        <end position="188"/>
    </location>
</feature>
<keyword evidence="5" id="KW-0597">Phosphoprotein</keyword>
<dbReference type="AlphaFoldDB" id="A0AAJ2IV99"/>
<organism evidence="17 18">
    <name type="scientific">Lactococcus petauri</name>
    <dbReference type="NCBI Taxonomy" id="1940789"/>
    <lineage>
        <taxon>Bacteria</taxon>
        <taxon>Bacillati</taxon>
        <taxon>Bacillota</taxon>
        <taxon>Bacilli</taxon>
        <taxon>Lactobacillales</taxon>
        <taxon>Streptococcaceae</taxon>
        <taxon>Lactococcus</taxon>
    </lineage>
</organism>
<dbReference type="PANTHER" id="PTHR45528">
    <property type="entry name" value="SENSOR HISTIDINE KINASE CPXA"/>
    <property type="match status" value="1"/>
</dbReference>
<evidence type="ECO:0000256" key="8">
    <source>
        <dbReference type="ARBA" id="ARBA00022741"/>
    </source>
</evidence>
<dbReference type="InterPro" id="IPR004358">
    <property type="entry name" value="Sig_transdc_His_kin-like_C"/>
</dbReference>
<reference evidence="17" key="1">
    <citation type="submission" date="2023-03" db="EMBL/GenBank/DDBJ databases">
        <authorList>
            <person name="Shen W."/>
            <person name="Cai J."/>
        </authorList>
    </citation>
    <scope>NUCLEOTIDE SEQUENCE</scope>
    <source>
        <strain evidence="17">P86-2</strain>
    </source>
</reference>
<accession>A0AAJ2IV99</accession>
<evidence type="ECO:0000313" key="18">
    <source>
        <dbReference type="Proteomes" id="UP001262817"/>
    </source>
</evidence>
<dbReference type="FunFam" id="1.10.287.130:FF:000001">
    <property type="entry name" value="Two-component sensor histidine kinase"/>
    <property type="match status" value="1"/>
</dbReference>
<keyword evidence="10" id="KW-0067">ATP-binding</keyword>
<dbReference type="FunFam" id="3.30.565.10:FF:000006">
    <property type="entry name" value="Sensor histidine kinase WalK"/>
    <property type="match status" value="1"/>
</dbReference>
<evidence type="ECO:0000256" key="13">
    <source>
        <dbReference type="ARBA" id="ARBA00023136"/>
    </source>
</evidence>
<dbReference type="PROSITE" id="PS50885">
    <property type="entry name" value="HAMP"/>
    <property type="match status" value="1"/>
</dbReference>
<dbReference type="PANTHER" id="PTHR45528:SF1">
    <property type="entry name" value="SENSOR HISTIDINE KINASE CPXA"/>
    <property type="match status" value="1"/>
</dbReference>
<keyword evidence="4" id="KW-1003">Cell membrane</keyword>
<dbReference type="CDD" id="cd00082">
    <property type="entry name" value="HisKA"/>
    <property type="match status" value="1"/>
</dbReference>
<evidence type="ECO:0000256" key="7">
    <source>
        <dbReference type="ARBA" id="ARBA00022692"/>
    </source>
</evidence>
<keyword evidence="9 17" id="KW-0418">Kinase</keyword>
<evidence type="ECO:0000259" key="15">
    <source>
        <dbReference type="PROSITE" id="PS50109"/>
    </source>
</evidence>
<sequence length="465" mass="52455">MAITLKKNTNKISMKIAGSFLSVIIAIELGLFVSLYLLVVNTWVREEVNSLVARGENHALVLAGDFSSETIKHVVLMEKGNNQTGIVIQNPSGKTISASQSVNDQMNKHISSLKNENSKKNEAFHLHWLSDSYIASKTPIRENGKVLGNVFMFLSTRKIQKMVFSFTVIFAVLVLFTLLVTILVIFYITRTVTYPILKIKSGTERIAQGNLAVRLGINTTDELGQLANSIENLAEKLNFLKQGRNEFLTAVAHELRTPVTFIKGYADIANRSTTSMEGKERYLTIIQEESSRLAQLMDDLMSLAQLEENEFKIEKRQILIQELVDAVVSKVSGILKQKEINLHVSGDFNFWADLDFVRMEQVLINILMNSYKYSDKYSTIFFSINANKDIFRFIISDEGEGIPKEDLPHVFERFYRVDKSRTRKTGGTGIGLAIVQDIVQLHNGKITVKSIQNQGTSFIIELPYK</sequence>
<dbReference type="InterPro" id="IPR003594">
    <property type="entry name" value="HATPase_dom"/>
</dbReference>
<comment type="subcellular location">
    <subcellularLocation>
        <location evidence="2">Cell membrane</location>
        <topology evidence="2">Multi-pass membrane protein</topology>
    </subcellularLocation>
</comment>
<dbReference type="GO" id="GO:0005886">
    <property type="term" value="C:plasma membrane"/>
    <property type="evidence" value="ECO:0007669"/>
    <property type="project" value="UniProtKB-SubCell"/>
</dbReference>
<dbReference type="PROSITE" id="PS50109">
    <property type="entry name" value="HIS_KIN"/>
    <property type="match status" value="1"/>
</dbReference>
<feature type="transmembrane region" description="Helical" evidence="14">
    <location>
        <begin position="20"/>
        <end position="44"/>
    </location>
</feature>
<evidence type="ECO:0000256" key="3">
    <source>
        <dbReference type="ARBA" id="ARBA00012438"/>
    </source>
</evidence>
<evidence type="ECO:0000256" key="12">
    <source>
        <dbReference type="ARBA" id="ARBA00023012"/>
    </source>
</evidence>
<gene>
    <name evidence="17" type="ORF">P7D17_07325</name>
</gene>
<evidence type="ECO:0000256" key="9">
    <source>
        <dbReference type="ARBA" id="ARBA00022777"/>
    </source>
</evidence>
<proteinExistence type="predicted"/>
<dbReference type="InterPro" id="IPR036890">
    <property type="entry name" value="HATPase_C_sf"/>
</dbReference>
<keyword evidence="11 14" id="KW-1133">Transmembrane helix</keyword>
<evidence type="ECO:0000256" key="14">
    <source>
        <dbReference type="SAM" id="Phobius"/>
    </source>
</evidence>
<evidence type="ECO:0000256" key="11">
    <source>
        <dbReference type="ARBA" id="ARBA00022989"/>
    </source>
</evidence>
<dbReference type="RefSeq" id="WP_240265575.1">
    <property type="nucleotide sequence ID" value="NZ_JAKTCH010000002.1"/>
</dbReference>
<keyword evidence="6" id="KW-0808">Transferase</keyword>
<name>A0AAJ2IV99_9LACT</name>
<dbReference type="SMART" id="SM00304">
    <property type="entry name" value="HAMP"/>
    <property type="match status" value="1"/>
</dbReference>
<keyword evidence="12" id="KW-0902">Two-component regulatory system</keyword>
<dbReference type="CDD" id="cd06225">
    <property type="entry name" value="HAMP"/>
    <property type="match status" value="1"/>
</dbReference>
<dbReference type="SMART" id="SM00387">
    <property type="entry name" value="HATPase_c"/>
    <property type="match status" value="1"/>
</dbReference>
<dbReference type="Gene3D" id="1.10.287.130">
    <property type="match status" value="1"/>
</dbReference>
<dbReference type="PRINTS" id="PR00344">
    <property type="entry name" value="BCTRLSENSOR"/>
</dbReference>
<evidence type="ECO:0000256" key="5">
    <source>
        <dbReference type="ARBA" id="ARBA00022553"/>
    </source>
</evidence>
<feature type="domain" description="HAMP" evidence="16">
    <location>
        <begin position="190"/>
        <end position="242"/>
    </location>
</feature>
<dbReference type="SUPFAM" id="SSF55874">
    <property type="entry name" value="ATPase domain of HSP90 chaperone/DNA topoisomerase II/histidine kinase"/>
    <property type="match status" value="1"/>
</dbReference>
<dbReference type="Pfam" id="PF00672">
    <property type="entry name" value="HAMP"/>
    <property type="match status" value="1"/>
</dbReference>